<reference evidence="11" key="1">
    <citation type="journal article" date="2020" name="mSystems">
        <title>Genome- and Community-Level Interaction Insights into Carbon Utilization and Element Cycling Functions of Hydrothermarchaeota in Hydrothermal Sediment.</title>
        <authorList>
            <person name="Zhou Z."/>
            <person name="Liu Y."/>
            <person name="Xu W."/>
            <person name="Pan J."/>
            <person name="Luo Z.H."/>
            <person name="Li M."/>
        </authorList>
    </citation>
    <scope>NUCLEOTIDE SEQUENCE [LARGE SCALE GENOMIC DNA]</scope>
    <source>
        <strain evidence="11">SpSt-1116</strain>
    </source>
</reference>
<dbReference type="InterPro" id="IPR036397">
    <property type="entry name" value="RNaseH_sf"/>
</dbReference>
<evidence type="ECO:0000259" key="10">
    <source>
        <dbReference type="Pfam" id="PF03104"/>
    </source>
</evidence>
<dbReference type="Gene3D" id="1.10.287.690">
    <property type="entry name" value="Helix hairpin bin"/>
    <property type="match status" value="1"/>
</dbReference>
<dbReference type="Gene3D" id="3.30.342.10">
    <property type="entry name" value="DNA Polymerase, chain B, domain 1"/>
    <property type="match status" value="1"/>
</dbReference>
<dbReference type="PANTHER" id="PTHR10322:SF20">
    <property type="entry name" value="DNA POLYMERASE 1"/>
    <property type="match status" value="1"/>
</dbReference>
<protein>
    <recommendedName>
        <fullName evidence="7">DNA polymerase</fullName>
        <ecNumber evidence="7">2.7.7.7</ecNumber>
    </recommendedName>
</protein>
<evidence type="ECO:0000256" key="2">
    <source>
        <dbReference type="ARBA" id="ARBA00022679"/>
    </source>
</evidence>
<evidence type="ECO:0000256" key="8">
    <source>
        <dbReference type="SAM" id="MobiDB-lite"/>
    </source>
</evidence>
<evidence type="ECO:0000313" key="11">
    <source>
        <dbReference type="EMBL" id="HHQ80631.1"/>
    </source>
</evidence>
<gene>
    <name evidence="11" type="ORF">ENM78_04175</name>
</gene>
<dbReference type="PANTHER" id="PTHR10322">
    <property type="entry name" value="DNA POLYMERASE CATALYTIC SUBUNIT"/>
    <property type="match status" value="1"/>
</dbReference>
<dbReference type="InterPro" id="IPR017964">
    <property type="entry name" value="DNA-dir_DNA_pol_B_CS"/>
</dbReference>
<dbReference type="NCBIfam" id="NF004417">
    <property type="entry name" value="PRK05761.1-3"/>
    <property type="match status" value="1"/>
</dbReference>
<dbReference type="GO" id="GO:0003887">
    <property type="term" value="F:DNA-directed DNA polymerase activity"/>
    <property type="evidence" value="ECO:0007669"/>
    <property type="project" value="UniProtKB-KW"/>
</dbReference>
<keyword evidence="3 7" id="KW-0548">Nucleotidyltransferase</keyword>
<dbReference type="InterPro" id="IPR006134">
    <property type="entry name" value="DNA-dir_DNA_pol_B_multi_dom"/>
</dbReference>
<feature type="domain" description="DNA-directed DNA polymerase family B multifunctional" evidence="9">
    <location>
        <begin position="490"/>
        <end position="889"/>
    </location>
</feature>
<keyword evidence="4 7" id="KW-0239">DNA-directed DNA polymerase</keyword>
<dbReference type="SMART" id="SM00486">
    <property type="entry name" value="POLBc"/>
    <property type="match status" value="1"/>
</dbReference>
<dbReference type="GO" id="GO:0003677">
    <property type="term" value="F:DNA binding"/>
    <property type="evidence" value="ECO:0007669"/>
    <property type="project" value="UniProtKB-KW"/>
</dbReference>
<proteinExistence type="inferred from homology"/>
<keyword evidence="7" id="KW-0235">DNA replication</keyword>
<comment type="catalytic activity">
    <reaction evidence="6 7">
        <text>DNA(n) + a 2'-deoxyribonucleoside 5'-triphosphate = DNA(n+1) + diphosphate</text>
        <dbReference type="Rhea" id="RHEA:22508"/>
        <dbReference type="Rhea" id="RHEA-COMP:17339"/>
        <dbReference type="Rhea" id="RHEA-COMP:17340"/>
        <dbReference type="ChEBI" id="CHEBI:33019"/>
        <dbReference type="ChEBI" id="CHEBI:61560"/>
        <dbReference type="ChEBI" id="CHEBI:173112"/>
        <dbReference type="EC" id="2.7.7.7"/>
    </reaction>
</comment>
<dbReference type="InterPro" id="IPR006172">
    <property type="entry name" value="DNA-dir_DNA_pol_B"/>
</dbReference>
<dbReference type="InterPro" id="IPR023211">
    <property type="entry name" value="DNA_pol_palm_dom_sf"/>
</dbReference>
<accession>A0A7J3ZKJ3</accession>
<dbReference type="Pfam" id="PF03104">
    <property type="entry name" value="DNA_pol_B_exo1"/>
    <property type="match status" value="1"/>
</dbReference>
<dbReference type="Gene3D" id="3.90.1600.10">
    <property type="entry name" value="Palm domain of DNA polymerase"/>
    <property type="match status" value="1"/>
</dbReference>
<dbReference type="EMBL" id="DRZC01000058">
    <property type="protein sequence ID" value="HHQ80631.1"/>
    <property type="molecule type" value="Genomic_DNA"/>
</dbReference>
<comment type="caution">
    <text evidence="11">The sequence shown here is derived from an EMBL/GenBank/DDBJ whole genome shotgun (WGS) entry which is preliminary data.</text>
</comment>
<dbReference type="PRINTS" id="PR00106">
    <property type="entry name" value="DNAPOLB"/>
</dbReference>
<feature type="domain" description="DNA-directed DNA polymerase family B exonuclease" evidence="10">
    <location>
        <begin position="192"/>
        <end position="407"/>
    </location>
</feature>
<evidence type="ECO:0000256" key="1">
    <source>
        <dbReference type="ARBA" id="ARBA00005755"/>
    </source>
</evidence>
<dbReference type="InterPro" id="IPR006133">
    <property type="entry name" value="DNA-dir_DNA_pol_B_exonuc"/>
</dbReference>
<dbReference type="InterPro" id="IPR050240">
    <property type="entry name" value="DNA_pol_type-B"/>
</dbReference>
<organism evidence="11">
    <name type="scientific">Fervidicoccus fontis</name>
    <dbReference type="NCBI Taxonomy" id="683846"/>
    <lineage>
        <taxon>Archaea</taxon>
        <taxon>Thermoproteota</taxon>
        <taxon>Thermoprotei</taxon>
        <taxon>Fervidicoccales</taxon>
        <taxon>Fervidicoccaceae</taxon>
        <taxon>Fervidicoccus</taxon>
    </lineage>
</organism>
<dbReference type="InterPro" id="IPR043502">
    <property type="entry name" value="DNA/RNA_pol_sf"/>
</dbReference>
<sequence length="911" mass="104602">MVPSKLRVRLGVEDSCTMSSRQSKARTLLEFIIDENSAVQSNKVETGEKPLLASSNVEPPKHELATTTESGARAERVIPWYVVSDSAYIKNAYLLSYYYDPDRNVAVLAFYDQEEDRIKYWFDKHGHKPYFLVKERPDEVMKRLPPNLRQRLDDAELAVKHNLLKMRRETLTKVKVKDPLAVREMRELFEASWESNIKYHQNYIYDLHLVPGFKYEVQGKRIVPKSEAPSLDEEEKKLISSLGRDSGKLARELITILELDPPTPRVAGIDIEVYSPIEGRLPDPEKAPYPILSAAIAGSDGRKVVLALDYPKAGRLNKTRFSDFELIIVDSENALLQELFHLISQYPVVVSYNGDNFDLPYLRHRAEKLGFREEEIPIVKYQDFYTLKTSIHIDLYHVFENKALKTYAFGGSYRDTTLDSVAEAILGTGKVKLEEVSKAGLEELARYNFRDAQLTLELILWKNGLTWKLLVVLARLAKTGIEELSRSQISIWIRNMLYWEHRKRGYLIPRKEDLEKEKGVTKTKAIIKGKKYAGAIVLDPPIGVFFNVHVLDFASLYPSIIKTWNLSYETVNPSYPCKNYKEVPEAGHSVCFDREGIMSQLIGVLRDLRVKVFKRKAKKEVERGKAEWYDVVQSSLKVFLNASYGVFGSDAFALYAPPVAESVTAIGRYVIKSTLQKASEMGLLVLYGDTDSMFLWSPKHELVQMLIGVVEKENRLDLEVDRIFRYVAFSGLKKNYLGVTDAGEVVIKGLLGKKRNQPEFIKKAFEETTRDLASIQRPEEFEDKKKLIVDRIRRIYKKLKRREFMLDELAFNVMLSKAPSEYDKVTPQHVKAALMLEPFGRRLTRGDVISYVKVKSRDGVKPVQLAKLVEIDVEKYLEALKSTFEQLLQALDVEWKEIEGICKLELFFGNR</sequence>
<evidence type="ECO:0000256" key="4">
    <source>
        <dbReference type="ARBA" id="ARBA00022932"/>
    </source>
</evidence>
<dbReference type="InterPro" id="IPR012337">
    <property type="entry name" value="RNaseH-like_sf"/>
</dbReference>
<dbReference type="AlphaFoldDB" id="A0A7J3ZKJ3"/>
<dbReference type="Gene3D" id="1.10.132.60">
    <property type="entry name" value="DNA polymerase family B, C-terminal domain"/>
    <property type="match status" value="1"/>
</dbReference>
<evidence type="ECO:0000259" key="9">
    <source>
        <dbReference type="Pfam" id="PF00136"/>
    </source>
</evidence>
<dbReference type="PROSITE" id="PS00116">
    <property type="entry name" value="DNA_POLYMERASE_B"/>
    <property type="match status" value="1"/>
</dbReference>
<dbReference type="Pfam" id="PF00136">
    <property type="entry name" value="DNA_pol_B"/>
    <property type="match status" value="1"/>
</dbReference>
<dbReference type="SUPFAM" id="SSF56672">
    <property type="entry name" value="DNA/RNA polymerases"/>
    <property type="match status" value="1"/>
</dbReference>
<name>A0A7J3ZKJ3_9CREN</name>
<comment type="similarity">
    <text evidence="1 7">Belongs to the DNA polymerase type-B family.</text>
</comment>
<evidence type="ECO:0000256" key="3">
    <source>
        <dbReference type="ARBA" id="ARBA00022695"/>
    </source>
</evidence>
<dbReference type="EC" id="2.7.7.7" evidence="7"/>
<evidence type="ECO:0000256" key="5">
    <source>
        <dbReference type="ARBA" id="ARBA00023125"/>
    </source>
</evidence>
<keyword evidence="5 7" id="KW-0238">DNA-binding</keyword>
<dbReference type="InterPro" id="IPR042087">
    <property type="entry name" value="DNA_pol_B_thumb"/>
</dbReference>
<dbReference type="GO" id="GO:0000166">
    <property type="term" value="F:nucleotide binding"/>
    <property type="evidence" value="ECO:0007669"/>
    <property type="project" value="InterPro"/>
</dbReference>
<dbReference type="SUPFAM" id="SSF53098">
    <property type="entry name" value="Ribonuclease H-like"/>
    <property type="match status" value="1"/>
</dbReference>
<keyword evidence="2 7" id="KW-0808">Transferase</keyword>
<dbReference type="GO" id="GO:0006261">
    <property type="term" value="P:DNA-templated DNA replication"/>
    <property type="evidence" value="ECO:0007669"/>
    <property type="project" value="TreeGrafter"/>
</dbReference>
<dbReference type="Gene3D" id="3.30.420.10">
    <property type="entry name" value="Ribonuclease H-like superfamily/Ribonuclease H"/>
    <property type="match status" value="1"/>
</dbReference>
<evidence type="ECO:0000256" key="6">
    <source>
        <dbReference type="ARBA" id="ARBA00049244"/>
    </source>
</evidence>
<evidence type="ECO:0000256" key="7">
    <source>
        <dbReference type="RuleBase" id="RU000442"/>
    </source>
</evidence>
<feature type="region of interest" description="Disordered" evidence="8">
    <location>
        <begin position="43"/>
        <end position="69"/>
    </location>
</feature>